<proteinExistence type="predicted"/>
<dbReference type="Proteomes" id="UP000317366">
    <property type="component" value="Unassembled WGS sequence"/>
</dbReference>
<evidence type="ECO:0000313" key="1">
    <source>
        <dbReference type="EMBL" id="TMQ62187.1"/>
    </source>
</evidence>
<gene>
    <name evidence="1" type="ORF">E6K77_08105</name>
</gene>
<comment type="caution">
    <text evidence="1">The sequence shown here is derived from an EMBL/GenBank/DDBJ whole genome shotgun (WGS) entry which is preliminary data.</text>
</comment>
<accession>A0A538TEZ4</accession>
<dbReference type="EMBL" id="VBOX01000085">
    <property type="protein sequence ID" value="TMQ62187.1"/>
    <property type="molecule type" value="Genomic_DNA"/>
</dbReference>
<reference evidence="1 2" key="1">
    <citation type="journal article" date="2019" name="Nat. Microbiol.">
        <title>Mediterranean grassland soil C-N compound turnover is dependent on rainfall and depth, and is mediated by genomically divergent microorganisms.</title>
        <authorList>
            <person name="Diamond S."/>
            <person name="Andeer P.F."/>
            <person name="Li Z."/>
            <person name="Crits-Christoph A."/>
            <person name="Burstein D."/>
            <person name="Anantharaman K."/>
            <person name="Lane K.R."/>
            <person name="Thomas B.C."/>
            <person name="Pan C."/>
            <person name="Northen T.R."/>
            <person name="Banfield J.F."/>
        </authorList>
    </citation>
    <scope>NUCLEOTIDE SEQUENCE [LARGE SCALE GENOMIC DNA]</scope>
    <source>
        <strain evidence="1">WS_7</strain>
    </source>
</reference>
<protein>
    <submittedName>
        <fullName evidence="1">Cupin</fullName>
    </submittedName>
</protein>
<dbReference type="SUPFAM" id="SSF51182">
    <property type="entry name" value="RmlC-like cupins"/>
    <property type="match status" value="1"/>
</dbReference>
<dbReference type="Gene3D" id="2.60.120.10">
    <property type="entry name" value="Jelly Rolls"/>
    <property type="match status" value="1"/>
</dbReference>
<dbReference type="AlphaFoldDB" id="A0A538TEZ4"/>
<dbReference type="InterPro" id="IPR014710">
    <property type="entry name" value="RmlC-like_jellyroll"/>
</dbReference>
<name>A0A538TEZ4_UNCEI</name>
<sequence>MTGGDVRNMDVILKRFETPDEIREMVKGRFELVHIGGLTIGRASYEPGWRWSEHVGPGVGEKRCAIEHVGLVLAGTAAVAFDDGRVIELRAGELFHVPPVPHDSWVIGASPYVSLHFLGADRYAKGAA</sequence>
<organism evidence="1 2">
    <name type="scientific">Eiseniibacteriota bacterium</name>
    <dbReference type="NCBI Taxonomy" id="2212470"/>
    <lineage>
        <taxon>Bacteria</taxon>
        <taxon>Candidatus Eiseniibacteriota</taxon>
    </lineage>
</organism>
<dbReference type="InterPro" id="IPR011051">
    <property type="entry name" value="RmlC_Cupin_sf"/>
</dbReference>
<evidence type="ECO:0000313" key="2">
    <source>
        <dbReference type="Proteomes" id="UP000317366"/>
    </source>
</evidence>